<evidence type="ECO:0000256" key="2">
    <source>
        <dbReference type="ARBA" id="ARBA00022679"/>
    </source>
</evidence>
<dbReference type="EC" id="2.7.1.59" evidence="1"/>
<dbReference type="Pfam" id="PF00480">
    <property type="entry name" value="ROK"/>
    <property type="match status" value="1"/>
</dbReference>
<reference evidence="10" key="1">
    <citation type="journal article" date="2018" name="Int. J. Syst. Evol. Microbiol.">
        <title>Neptunicella marina gen. nov., sp. nov., isolated from surface seawater.</title>
        <authorList>
            <person name="Liu X."/>
            <person name="Lai Q."/>
            <person name="Du Y."/>
            <person name="Zhang X."/>
            <person name="Liu Z."/>
            <person name="Sun F."/>
            <person name="Shao Z."/>
        </authorList>
    </citation>
    <scope>NUCLEOTIDE SEQUENCE</scope>
    <source>
        <strain evidence="10">S27-2</strain>
    </source>
</reference>
<evidence type="ECO:0000313" key="11">
    <source>
        <dbReference type="Proteomes" id="UP000601768"/>
    </source>
</evidence>
<keyword evidence="2" id="KW-0808">Transferase</keyword>
<keyword evidence="11" id="KW-1185">Reference proteome</keyword>
<dbReference type="PANTHER" id="PTHR18964:SF162">
    <property type="entry name" value="N-ACETYL-D-GLUCOSAMINE KINASE"/>
    <property type="match status" value="1"/>
</dbReference>
<evidence type="ECO:0000256" key="5">
    <source>
        <dbReference type="ARBA" id="ARBA00022777"/>
    </source>
</evidence>
<keyword evidence="5" id="KW-0418">Kinase</keyword>
<keyword evidence="3" id="KW-0479">Metal-binding</keyword>
<accession>A0A8J6IVS8</accession>
<evidence type="ECO:0000256" key="4">
    <source>
        <dbReference type="ARBA" id="ARBA00022741"/>
    </source>
</evidence>
<sequence>MLCGIDIGGTKIETAVFNDDLSPVETWRVDTPTRDYPSFLSCIRQQIAKADTIAGSPCSVGIGLPGLRDVEGRTLSVNVPCANQQQVEQDLSHLLTRNVYIENDCRCFALSEARFGAGQGYTRVYGAILGTGAAGGFCVDGKLNSGQNHIVGEYGHIPIPAQLAMQYQLPVLPCGCGLSGCLEQYISGKGLIFLHQHVSGESLSTREIVDKIRENNTDAIKTFAIFMDLLGFAMATIVHSYDPDVIVLGGGLSNVAEIIDSLPQAVQRFTFPIVVLPRIVKATHGDSSGVRGAALLAV</sequence>
<dbReference type="GO" id="GO:0046872">
    <property type="term" value="F:metal ion binding"/>
    <property type="evidence" value="ECO:0007669"/>
    <property type="project" value="UniProtKB-KW"/>
</dbReference>
<evidence type="ECO:0000313" key="10">
    <source>
        <dbReference type="EMBL" id="MBC3766378.1"/>
    </source>
</evidence>
<dbReference type="InterPro" id="IPR043129">
    <property type="entry name" value="ATPase_NBD"/>
</dbReference>
<dbReference type="Proteomes" id="UP000601768">
    <property type="component" value="Unassembled WGS sequence"/>
</dbReference>
<evidence type="ECO:0000256" key="7">
    <source>
        <dbReference type="ARBA" id="ARBA00022840"/>
    </source>
</evidence>
<dbReference type="EMBL" id="JACNEP010000007">
    <property type="protein sequence ID" value="MBC3766378.1"/>
    <property type="molecule type" value="Genomic_DNA"/>
</dbReference>
<evidence type="ECO:0000256" key="1">
    <source>
        <dbReference type="ARBA" id="ARBA00012122"/>
    </source>
</evidence>
<dbReference type="CDD" id="cd24057">
    <property type="entry name" value="ASKHA_NBD_ROK_NAGK"/>
    <property type="match status" value="1"/>
</dbReference>
<keyword evidence="8" id="KW-0119">Carbohydrate metabolism</keyword>
<evidence type="ECO:0000256" key="8">
    <source>
        <dbReference type="ARBA" id="ARBA00023277"/>
    </source>
</evidence>
<dbReference type="SUPFAM" id="SSF53067">
    <property type="entry name" value="Actin-like ATPase domain"/>
    <property type="match status" value="1"/>
</dbReference>
<keyword evidence="4" id="KW-0547">Nucleotide-binding</keyword>
<comment type="catalytic activity">
    <reaction evidence="9">
        <text>N-acetyl-D-glucosamine + ATP = N-acetyl-D-glucosamine 6-phosphate + ADP + H(+)</text>
        <dbReference type="Rhea" id="RHEA:17417"/>
        <dbReference type="ChEBI" id="CHEBI:15378"/>
        <dbReference type="ChEBI" id="CHEBI:30616"/>
        <dbReference type="ChEBI" id="CHEBI:57513"/>
        <dbReference type="ChEBI" id="CHEBI:456216"/>
        <dbReference type="ChEBI" id="CHEBI:506227"/>
        <dbReference type="EC" id="2.7.1.59"/>
    </reaction>
</comment>
<dbReference type="AlphaFoldDB" id="A0A8J6IVS8"/>
<dbReference type="PANTHER" id="PTHR18964">
    <property type="entry name" value="ROK (REPRESSOR, ORF, KINASE) FAMILY"/>
    <property type="match status" value="1"/>
</dbReference>
<name>A0A8J6IVS8_9ALTE</name>
<dbReference type="InterPro" id="IPR000600">
    <property type="entry name" value="ROK"/>
</dbReference>
<keyword evidence="7" id="KW-0067">ATP-binding</keyword>
<gene>
    <name evidence="10" type="ORF">H8B19_10840</name>
</gene>
<protein>
    <recommendedName>
        <fullName evidence="1">N-acetylglucosamine kinase</fullName>
        <ecNumber evidence="1">2.7.1.59</ecNumber>
    </recommendedName>
</protein>
<dbReference type="GO" id="GO:0005524">
    <property type="term" value="F:ATP binding"/>
    <property type="evidence" value="ECO:0007669"/>
    <property type="project" value="UniProtKB-KW"/>
</dbReference>
<organism evidence="10 11">
    <name type="scientific">Neptunicella marina</name>
    <dbReference type="NCBI Taxonomy" id="2125989"/>
    <lineage>
        <taxon>Bacteria</taxon>
        <taxon>Pseudomonadati</taxon>
        <taxon>Pseudomonadota</taxon>
        <taxon>Gammaproteobacteria</taxon>
        <taxon>Alteromonadales</taxon>
        <taxon>Alteromonadaceae</taxon>
        <taxon>Neptunicella</taxon>
    </lineage>
</organism>
<dbReference type="GO" id="GO:0045127">
    <property type="term" value="F:N-acetylglucosamine kinase activity"/>
    <property type="evidence" value="ECO:0007669"/>
    <property type="project" value="UniProtKB-EC"/>
</dbReference>
<proteinExistence type="predicted"/>
<comment type="caution">
    <text evidence="10">The sequence shown here is derived from an EMBL/GenBank/DDBJ whole genome shotgun (WGS) entry which is preliminary data.</text>
</comment>
<keyword evidence="6" id="KW-0862">Zinc</keyword>
<evidence type="ECO:0000256" key="3">
    <source>
        <dbReference type="ARBA" id="ARBA00022723"/>
    </source>
</evidence>
<evidence type="ECO:0000256" key="6">
    <source>
        <dbReference type="ARBA" id="ARBA00022833"/>
    </source>
</evidence>
<dbReference type="RefSeq" id="WP_186506899.1">
    <property type="nucleotide sequence ID" value="NZ_JACNEP010000007.1"/>
</dbReference>
<dbReference type="Gene3D" id="3.30.420.40">
    <property type="match status" value="2"/>
</dbReference>
<reference evidence="10" key="2">
    <citation type="submission" date="2020-08" db="EMBL/GenBank/DDBJ databases">
        <authorList>
            <person name="Lai Q."/>
        </authorList>
    </citation>
    <scope>NUCLEOTIDE SEQUENCE</scope>
    <source>
        <strain evidence="10">S27-2</strain>
    </source>
</reference>
<evidence type="ECO:0000256" key="9">
    <source>
        <dbReference type="ARBA" id="ARBA00049065"/>
    </source>
</evidence>